<evidence type="ECO:0000313" key="2">
    <source>
        <dbReference type="Proteomes" id="UP000243688"/>
    </source>
</evidence>
<reference evidence="1 2" key="1">
    <citation type="submission" date="2016-12" db="EMBL/GenBank/DDBJ databases">
        <title>Candidatus Reconcilibacillus cellulovorans genome.</title>
        <authorList>
            <person name="Kolinko S."/>
            <person name="Wu Y.-W."/>
            <person name="Tachea F."/>
            <person name="Denzel E."/>
            <person name="Hiras J."/>
            <person name="Baecker N."/>
            <person name="Chan L.J."/>
            <person name="Eichorst S.A."/>
            <person name="Frey D."/>
            <person name="Adams P.D."/>
            <person name="Pray T."/>
            <person name="Tanjore D."/>
            <person name="Petzold C.J."/>
            <person name="Gladden J.M."/>
            <person name="Simmons B.A."/>
            <person name="Singer S.W."/>
        </authorList>
    </citation>
    <scope>NUCLEOTIDE SEQUENCE [LARGE SCALE GENOMIC DNA]</scope>
    <source>
        <strain evidence="1">JTherm</strain>
    </source>
</reference>
<proteinExistence type="predicted"/>
<organism evidence="1 2">
    <name type="scientific">Candidatus Reconcilbacillus cellulovorans</name>
    <dbReference type="NCBI Taxonomy" id="1906605"/>
    <lineage>
        <taxon>Bacteria</taxon>
        <taxon>Bacillati</taxon>
        <taxon>Bacillota</taxon>
        <taxon>Bacilli</taxon>
        <taxon>Bacillales</taxon>
        <taxon>Paenibacillaceae</taxon>
        <taxon>Candidatus Reconcilbacillus</taxon>
    </lineage>
</organism>
<evidence type="ECO:0008006" key="3">
    <source>
        <dbReference type="Google" id="ProtNLM"/>
    </source>
</evidence>
<evidence type="ECO:0000313" key="1">
    <source>
        <dbReference type="EMBL" id="PDO11072.1"/>
    </source>
</evidence>
<sequence>MGTFFLRGLGLRKLPMVASVLALAVILVVGCGADRARTHGSSNEGSYGRDGYLGMQNSMPNLPTQPFYDRYARDADLMASVLSRLPYVRSSTVWIEGSIVRVRLRTQPLSAEQTERLRSDVERLLKEQVPRYRYLVEIGQN</sequence>
<accession>A0A2A6E2B9</accession>
<comment type="caution">
    <text evidence="1">The sequence shown here is derived from an EMBL/GenBank/DDBJ whole genome shotgun (WGS) entry which is preliminary data.</text>
</comment>
<name>A0A2A6E2B9_9BACL</name>
<dbReference type="Proteomes" id="UP000243688">
    <property type="component" value="Unassembled WGS sequence"/>
</dbReference>
<protein>
    <recommendedName>
        <fullName evidence="3">Sporulation protein</fullName>
    </recommendedName>
</protein>
<gene>
    <name evidence="1" type="ORF">BLM47_03485</name>
</gene>
<dbReference type="EMBL" id="MOXJ01000005">
    <property type="protein sequence ID" value="PDO11072.1"/>
    <property type="molecule type" value="Genomic_DNA"/>
</dbReference>
<dbReference type="PROSITE" id="PS51257">
    <property type="entry name" value="PROKAR_LIPOPROTEIN"/>
    <property type="match status" value="1"/>
</dbReference>
<dbReference type="AlphaFoldDB" id="A0A2A6E2B9"/>